<feature type="compositionally biased region" description="Polar residues" evidence="7">
    <location>
        <begin position="1685"/>
        <end position="1708"/>
    </location>
</feature>
<feature type="compositionally biased region" description="Polar residues" evidence="7">
    <location>
        <begin position="810"/>
        <end position="820"/>
    </location>
</feature>
<evidence type="ECO:0000256" key="6">
    <source>
        <dbReference type="PROSITE-ProRule" id="PRU00175"/>
    </source>
</evidence>
<keyword evidence="3 6" id="KW-0863">Zinc-finger</keyword>
<name>A0ABM3JE78_BACDO</name>
<dbReference type="InterPro" id="IPR001841">
    <property type="entry name" value="Znf_RING"/>
</dbReference>
<evidence type="ECO:0000256" key="7">
    <source>
        <dbReference type="SAM" id="MobiDB-lite"/>
    </source>
</evidence>
<feature type="compositionally biased region" description="Polar residues" evidence="7">
    <location>
        <begin position="1624"/>
        <end position="1634"/>
    </location>
</feature>
<keyword evidence="4" id="KW-0862">Zinc</keyword>
<sequence length="1920" mass="205334">MSPVPGATSVVGTGLAPPPASPASTFVTTTTTTSATVTSTSPSRVPMVSSQQQQQQHSTPSRTAQCQTATGASTDNKSKHHFNNNNNIKNNNCNNNVVEQNSSKNKNNKLSTQHNGGLNSASMENVRQMKQHQQQQHKQQQQQQQQQQTNKHTNSDTKAKGNDMQKYTNTNTNTTTKLSFTHATSTTNATVNGATAKSVNNAQFSSPVGNVVVTSTPSSSASPSALSPAQTNCSTKSPTTTTTTTKATTMPQPTSSATATAASSTSSSTKPLALSAITNNGATSTPEAAPAVSSSEVAAAATGTINAKTIIKSAINQNGVEIKEECDPQQVIVKVEETTANTKATTAKITTTTVNQVATPPTSVTNQKDTTAATATAAPAEASKKKADPLVTTDDASADNLIVDKPRKVLLSVMNPHIICHLCTGYLIDATTIVECLHSFCHSCLIKHLRTEQYCPRCEMMINTAKPNIKPDTTLQAIVYKLVPGLYERELMRKRAFYKDRPADAAIATPEQRGEDTEHLIFSPSDCMSLSLEFADTDELVRQKSDYGELLKPRYLQCPAMCTVGHLKKFVHGKFDIDAQRFNIDIMYKVKTIVLLDHYTLMDVAYIYTWKRDAPMRFYFRVKRSLRPIVKARKPAAIMPVAAPEPVEIKDEVVDASTTVKSPKIPSNEIPQTISPIPDAMTIIPKPVASALKTNEQLIMTPEHIKEEEVEEAEELKNKPIVEANVKPAKPAKVTKASVVSSSTEIKRSHSNSSAERKAEKALNAHNSHNSPKSSKEKREAKEALKQAAEQPRDERKVENIKLKIDLSKHNSVTIINMSDPQRREITKPVRPEKEWKQKSKRDKESSPKNSPHSERKSKTPSPLTVPPLTIKAEQISPQTKISPLAKTPPRSNEKSPVSASTIEEEQKSQFLKSFSLTPIKAVKNETNEKSPKSPKSPKSISSSAFTHKVVVKSPTSGARDSLKTTISTVFKGPAIPSKRKIKEPVKNVAKKPKLSPPLPAEDFKIKLPPSPIANTAKQNSSPVAKPTTPSNEKPLMPPPARITNSTPSTTSYTITTTTPNSKTNQVTSTTSSQAIMRPPIGLPPKKVSGKPNTSAAHKMNSIPLPQSMPRVEMAAPGNRTPIAKRYQPILPKSTRPNPFANIPSDVNKLLKDAGTEIKSIASNTKSSGKVYGPKSTTSGATITADNSLMGPPPAPTTKPQSQSVNQQRHGIASSANKLGAKNGKTSNSNNYLNLALFNASKSKGNEAPPGCRTPMYTPSSPIYSPSSPQYMPNYNIPTVPTYKYTPRPSGGSGSFLQSILGGANNQMAGLFPAPPTMKDNSNTGTTNGNSSPSHNTNYKPMDIGGGHQQAPKRVYPFARSPSPEDPPEKQLKVKSLLNSCNINIPSSLSITITREDSESQTNNASHPKHKSPVNNYIEILKLPEQSSDALEQSKRASPPAQKLPATPHASSLKLLMPPSTNANTTSSPVKRDNAEGKSNNYGTTTLSQITQKSQSNASKSSYNNTSSSANKTQTATQNTTAKSPQSNSAPSQMNQKHVNDNNQQKSNMKVMEPLKSPQAEQHKSGAEKKSPLQSPEKNNVSPNGKNKSPNSATAVDASKKFRPILPRQNPASSIPEIVPPKVTTGNIIGTYSAPSGVAVKVHAAKKVSPPKKSPGAQQPQPQVAHQQPKNGQSPNALSAAKPNIPQSNKSPAPAHQSSSKLSTNAKSDITPAPMSSPNANSNANKLVHSPHPSMPPAMPSLPSLPNMPPTALQVAAMAASLPGMPSHLGNVSAADFSKLFKDNLLRAQVQAAAAAAQPGGMFYPYANPQQMSHHYSYQQAFMLEQFTRMQRAEALNEFMQKFKNGTADKPLDNSAGSVGGGKALAAPGPKASPVASTSGSTTTKSNAGNTNTTTTVVNSNSNSNGNNSSNGGANATKAK</sequence>
<feature type="domain" description="RING-type" evidence="8">
    <location>
        <begin position="420"/>
        <end position="459"/>
    </location>
</feature>
<feature type="compositionally biased region" description="Polar residues" evidence="7">
    <location>
        <begin position="1572"/>
        <end position="1594"/>
    </location>
</feature>
<keyword evidence="9" id="KW-1185">Reference proteome</keyword>
<feature type="region of interest" description="Disordered" evidence="7">
    <location>
        <begin position="213"/>
        <end position="270"/>
    </location>
</feature>
<evidence type="ECO:0000256" key="1">
    <source>
        <dbReference type="ARBA" id="ARBA00004123"/>
    </source>
</evidence>
<reference evidence="10" key="1">
    <citation type="submission" date="2025-08" db="UniProtKB">
        <authorList>
            <consortium name="RefSeq"/>
        </authorList>
    </citation>
    <scope>IDENTIFICATION</scope>
    <source>
        <tissue evidence="10">Adult</tissue>
    </source>
</reference>
<dbReference type="Gene3D" id="3.30.40.10">
    <property type="entry name" value="Zinc/RING finger domain, C3HC4 (zinc finger)"/>
    <property type="match status" value="1"/>
</dbReference>
<evidence type="ECO:0000313" key="9">
    <source>
        <dbReference type="Proteomes" id="UP001652620"/>
    </source>
</evidence>
<dbReference type="SUPFAM" id="SSF57850">
    <property type="entry name" value="RING/U-box"/>
    <property type="match status" value="1"/>
</dbReference>
<proteinExistence type="predicted"/>
<feature type="compositionally biased region" description="Polar residues" evidence="7">
    <location>
        <begin position="1477"/>
        <end position="1495"/>
    </location>
</feature>
<feature type="compositionally biased region" description="Basic and acidic residues" evidence="7">
    <location>
        <begin position="1561"/>
        <end position="1571"/>
    </location>
</feature>
<gene>
    <name evidence="10" type="primary">LOC105229389</name>
</gene>
<dbReference type="InterPro" id="IPR013083">
    <property type="entry name" value="Znf_RING/FYVE/PHD"/>
</dbReference>
<dbReference type="RefSeq" id="XP_049307533.1">
    <property type="nucleotide sequence ID" value="XM_049451576.1"/>
</dbReference>
<feature type="region of interest" description="Disordered" evidence="7">
    <location>
        <begin position="1316"/>
        <end position="1371"/>
    </location>
</feature>
<feature type="compositionally biased region" description="Low complexity" evidence="7">
    <location>
        <begin position="729"/>
        <end position="744"/>
    </location>
</feature>
<dbReference type="GeneID" id="105229389"/>
<dbReference type="PROSITE" id="PS00518">
    <property type="entry name" value="ZF_RING_1"/>
    <property type="match status" value="1"/>
</dbReference>
<feature type="compositionally biased region" description="Low complexity" evidence="7">
    <location>
        <begin position="1654"/>
        <end position="1669"/>
    </location>
</feature>
<dbReference type="PANTHER" id="PTHR10825">
    <property type="entry name" value="RING FINGER DOMAIN-CONTAINING, POLYCOMB GROUP COMPONENT"/>
    <property type="match status" value="1"/>
</dbReference>
<feature type="compositionally biased region" description="Polar residues" evidence="7">
    <location>
        <begin position="1175"/>
        <end position="1187"/>
    </location>
</feature>
<keyword evidence="5" id="KW-0539">Nucleus</keyword>
<feature type="region of interest" description="Disordered" evidence="7">
    <location>
        <begin position="1427"/>
        <end position="1746"/>
    </location>
</feature>
<feature type="compositionally biased region" description="Polar residues" evidence="7">
    <location>
        <begin position="1524"/>
        <end position="1548"/>
    </location>
</feature>
<dbReference type="InterPro" id="IPR032443">
    <property type="entry name" value="RAWUL"/>
</dbReference>
<feature type="compositionally biased region" description="Low complexity" evidence="7">
    <location>
        <begin position="1496"/>
        <end position="1523"/>
    </location>
</feature>
<feature type="compositionally biased region" description="Low complexity" evidence="7">
    <location>
        <begin position="83"/>
        <end position="109"/>
    </location>
</feature>
<comment type="subcellular location">
    <subcellularLocation>
        <location evidence="1">Nucleus</location>
    </subcellularLocation>
</comment>
<accession>A0ABM3JE78</accession>
<dbReference type="Pfam" id="PF16207">
    <property type="entry name" value="RAWUL"/>
    <property type="match status" value="1"/>
</dbReference>
<feature type="compositionally biased region" description="Low complexity" evidence="7">
    <location>
        <begin position="1321"/>
        <end position="1338"/>
    </location>
</feature>
<feature type="compositionally biased region" description="Low complexity" evidence="7">
    <location>
        <begin position="131"/>
        <end position="148"/>
    </location>
</feature>
<dbReference type="InterPro" id="IPR017907">
    <property type="entry name" value="Znf_RING_CS"/>
</dbReference>
<feature type="region of interest" description="Disordered" evidence="7">
    <location>
        <begin position="1"/>
        <end position="173"/>
    </location>
</feature>
<feature type="compositionally biased region" description="Polar residues" evidence="7">
    <location>
        <begin position="1065"/>
        <end position="1075"/>
    </location>
</feature>
<organism evidence="9 10">
    <name type="scientific">Bactrocera dorsalis</name>
    <name type="common">Oriental fruit fly</name>
    <name type="synonym">Dacus dorsalis</name>
    <dbReference type="NCBI Taxonomy" id="27457"/>
    <lineage>
        <taxon>Eukaryota</taxon>
        <taxon>Metazoa</taxon>
        <taxon>Ecdysozoa</taxon>
        <taxon>Arthropoda</taxon>
        <taxon>Hexapoda</taxon>
        <taxon>Insecta</taxon>
        <taxon>Pterygota</taxon>
        <taxon>Neoptera</taxon>
        <taxon>Endopterygota</taxon>
        <taxon>Diptera</taxon>
        <taxon>Brachycera</taxon>
        <taxon>Muscomorpha</taxon>
        <taxon>Tephritoidea</taxon>
        <taxon>Tephritidae</taxon>
        <taxon>Bactrocera</taxon>
        <taxon>Bactrocera</taxon>
    </lineage>
</organism>
<feature type="region of interest" description="Disordered" evidence="7">
    <location>
        <begin position="729"/>
        <end position="947"/>
    </location>
</feature>
<dbReference type="Pfam" id="PF00097">
    <property type="entry name" value="zf-C3HC4"/>
    <property type="match status" value="1"/>
</dbReference>
<feature type="compositionally biased region" description="Basic and acidic residues" evidence="7">
    <location>
        <begin position="821"/>
        <end position="858"/>
    </location>
</feature>
<feature type="region of interest" description="Disordered" evidence="7">
    <location>
        <begin position="360"/>
        <end position="389"/>
    </location>
</feature>
<evidence type="ECO:0000313" key="10">
    <source>
        <dbReference type="RefSeq" id="XP_049307533.1"/>
    </source>
</evidence>
<dbReference type="Gene3D" id="3.10.20.90">
    <property type="entry name" value="Phosphatidylinositol 3-kinase Catalytic Subunit, Chain A, domain 1"/>
    <property type="match status" value="1"/>
</dbReference>
<protein>
    <submittedName>
        <fullName evidence="10">Polycomb group protein Psc</fullName>
    </submittedName>
</protein>
<feature type="compositionally biased region" description="Low complexity" evidence="7">
    <location>
        <begin position="368"/>
        <end position="381"/>
    </location>
</feature>
<feature type="compositionally biased region" description="Low complexity" evidence="7">
    <location>
        <begin position="1712"/>
        <end position="1725"/>
    </location>
</feature>
<dbReference type="InterPro" id="IPR018957">
    <property type="entry name" value="Znf_C3HC4_RING-type"/>
</dbReference>
<feature type="compositionally biased region" description="Basic and acidic residues" evidence="7">
    <location>
        <begin position="923"/>
        <end position="932"/>
    </location>
</feature>
<keyword evidence="2" id="KW-0479">Metal-binding</keyword>
<feature type="region of interest" description="Disordered" evidence="7">
    <location>
        <begin position="1847"/>
        <end position="1920"/>
    </location>
</feature>
<evidence type="ECO:0000256" key="5">
    <source>
        <dbReference type="ARBA" id="ARBA00023242"/>
    </source>
</evidence>
<feature type="region of interest" description="Disordered" evidence="7">
    <location>
        <begin position="1165"/>
        <end position="1212"/>
    </location>
</feature>
<feature type="compositionally biased region" description="Polar residues" evidence="7">
    <location>
        <begin position="1198"/>
        <end position="1212"/>
    </location>
</feature>
<evidence type="ECO:0000256" key="2">
    <source>
        <dbReference type="ARBA" id="ARBA00022723"/>
    </source>
</evidence>
<dbReference type="CDD" id="cd17082">
    <property type="entry name" value="RAWUL_PCGF2_like"/>
    <property type="match status" value="1"/>
</dbReference>
<dbReference type="PANTHER" id="PTHR10825:SF29">
    <property type="entry name" value="POLYCOMB GROUP RING FINGER PROTEIN 1"/>
    <property type="match status" value="1"/>
</dbReference>
<feature type="compositionally biased region" description="Polar residues" evidence="7">
    <location>
        <begin position="1013"/>
        <end position="1032"/>
    </location>
</feature>
<feature type="region of interest" description="Disordered" evidence="7">
    <location>
        <begin position="979"/>
        <end position="1108"/>
    </location>
</feature>
<feature type="compositionally biased region" description="Polar residues" evidence="7">
    <location>
        <begin position="64"/>
        <end position="75"/>
    </location>
</feature>
<feature type="region of interest" description="Disordered" evidence="7">
    <location>
        <begin position="1395"/>
        <end position="1414"/>
    </location>
</feature>
<dbReference type="Proteomes" id="UP001652620">
    <property type="component" value="Chromosome 3"/>
</dbReference>
<evidence type="ECO:0000256" key="3">
    <source>
        <dbReference type="ARBA" id="ARBA00022771"/>
    </source>
</evidence>
<evidence type="ECO:0000256" key="4">
    <source>
        <dbReference type="ARBA" id="ARBA00022833"/>
    </source>
</evidence>
<feature type="compositionally biased region" description="Basic and acidic residues" evidence="7">
    <location>
        <begin position="153"/>
        <end position="163"/>
    </location>
</feature>
<dbReference type="PROSITE" id="PS50089">
    <property type="entry name" value="ZF_RING_2"/>
    <property type="match status" value="1"/>
</dbReference>
<feature type="compositionally biased region" description="Low complexity" evidence="7">
    <location>
        <begin position="22"/>
        <end position="63"/>
    </location>
</feature>
<feature type="compositionally biased region" description="Low complexity" evidence="7">
    <location>
        <begin position="1043"/>
        <end position="1064"/>
    </location>
</feature>
<feature type="compositionally biased region" description="Polar residues" evidence="7">
    <location>
        <begin position="110"/>
        <end position="125"/>
    </location>
</feature>
<feature type="compositionally biased region" description="Low complexity" evidence="7">
    <location>
        <begin position="1864"/>
        <end position="1920"/>
    </location>
</feature>
<evidence type="ECO:0000259" key="8">
    <source>
        <dbReference type="PROSITE" id="PS50089"/>
    </source>
</evidence>
<feature type="compositionally biased region" description="Basic and acidic residues" evidence="7">
    <location>
        <begin position="774"/>
        <end position="809"/>
    </location>
</feature>
<feature type="compositionally biased region" description="Polar residues" evidence="7">
    <location>
        <begin position="1459"/>
        <end position="1469"/>
    </location>
</feature>